<protein>
    <recommendedName>
        <fullName evidence="3">C2H2-type domain-containing protein</fullName>
    </recommendedName>
</protein>
<feature type="region of interest" description="Disordered" evidence="2">
    <location>
        <begin position="408"/>
        <end position="516"/>
    </location>
</feature>
<keyword evidence="1" id="KW-0862">Zinc</keyword>
<feature type="compositionally biased region" description="Low complexity" evidence="2">
    <location>
        <begin position="437"/>
        <end position="451"/>
    </location>
</feature>
<feature type="compositionally biased region" description="Polar residues" evidence="2">
    <location>
        <begin position="645"/>
        <end position="655"/>
    </location>
</feature>
<proteinExistence type="predicted"/>
<keyword evidence="1" id="KW-0863">Zinc-finger</keyword>
<feature type="compositionally biased region" description="Pro residues" evidence="2">
    <location>
        <begin position="205"/>
        <end position="214"/>
    </location>
</feature>
<keyword evidence="5" id="KW-1185">Reference proteome</keyword>
<dbReference type="EMBL" id="CP141889">
    <property type="protein sequence ID" value="WRT69785.1"/>
    <property type="molecule type" value="Genomic_DNA"/>
</dbReference>
<feature type="compositionally biased region" description="Polar residues" evidence="2">
    <location>
        <begin position="80"/>
        <end position="105"/>
    </location>
</feature>
<feature type="compositionally biased region" description="Basic and acidic residues" evidence="2">
    <location>
        <begin position="605"/>
        <end position="617"/>
    </location>
</feature>
<feature type="region of interest" description="Disordered" evidence="2">
    <location>
        <begin position="552"/>
        <end position="728"/>
    </location>
</feature>
<dbReference type="Proteomes" id="UP001329825">
    <property type="component" value="Chromosome 9"/>
</dbReference>
<evidence type="ECO:0000313" key="5">
    <source>
        <dbReference type="Proteomes" id="UP001329825"/>
    </source>
</evidence>
<sequence>MVATKSPPTKSPISNKMRSPKSPRSPRSGVLINESFTPLSSILTQEPISIDAKSPDHHDKSPPSPRSPPKALALRRVLSGGSTTSTINTPKNGTISIPLSPSSGGMRTPKARKESLSHDVEATRIGVGAGAGVGTGMDIDTSENALGHGNHSRNGVGREGHQLATHLDGLQVNSPINGNSSGLPQSALGITQLQGNPSQLNAQNLPPPPHPQPQPQQIHNPSSNPNRNSSNGVGNGTTHDRSYSTSTEGSTSSIHLIPSHLGSSYGPEGFPVYSKSPESSPNLFGSQQSNGNGYHSTYNAGFGGANANGTGIDPVLAAQQAEILAKADDAVRALNGTAQLYQGNFNNSAVPTFEPYTLQSRNYANFVTPQQPNVVRQSSTSSSTTDAASTSSEESDWCIPTIEWVHTNPPGHLNSPGGTFAQRERDRASSRMPPPSTTNRPTSPRTTDSTPQHPPPLHHQQSLPVGASAATPSGLRQSSALPIGVPPDVAAEDDDDEATVGHNRERSPSTSSQSAQSGLDLLWRAAQGIPKPHVNVYDPAFEHKGKRKAGAEAVDKWRSSGIPTGVSAVPITIDKNGESKVKSESDGPARKRRRSELALEPIDASGERDGSMKREISEEAVEEEQSEYRSPSLSSEPITEDDQSEYGNGYNNSTTKRGRPSNRGNRAIATNKRASNAPNAIRGGKPGSNINPANAPGGVTKGGTIKKVRKVGDSPPGGNRGGRRSSAGAAAFAGGVQCDYVNPLPPYNRCTDVFTRKYDLPRHMARHARREGELVIDGKLSEEKAVLWRTIKDKPKVTCNDCGENFTRMDALKRHQAKQHHG</sequence>
<dbReference type="SUPFAM" id="SSF57667">
    <property type="entry name" value="beta-beta-alpha zinc fingers"/>
    <property type="match status" value="1"/>
</dbReference>
<evidence type="ECO:0000313" key="4">
    <source>
        <dbReference type="EMBL" id="WRT69785.1"/>
    </source>
</evidence>
<gene>
    <name evidence="4" type="ORF">IL334_006776</name>
</gene>
<feature type="compositionally biased region" description="Basic and acidic residues" evidence="2">
    <location>
        <begin position="575"/>
        <end position="589"/>
    </location>
</feature>
<feature type="compositionally biased region" description="Polar residues" evidence="2">
    <location>
        <begin position="276"/>
        <end position="291"/>
    </location>
</feature>
<dbReference type="InterPro" id="IPR013087">
    <property type="entry name" value="Znf_C2H2_type"/>
</dbReference>
<feature type="compositionally biased region" description="Low complexity" evidence="2">
    <location>
        <begin position="215"/>
        <end position="232"/>
    </location>
</feature>
<reference evidence="4 5" key="1">
    <citation type="submission" date="2024-01" db="EMBL/GenBank/DDBJ databases">
        <title>Comparative genomics of Cryptococcus and Kwoniella reveals pathogenesis evolution and contrasting modes of karyotype evolution via chromosome fusion or intercentromeric recombination.</title>
        <authorList>
            <person name="Coelho M.A."/>
            <person name="David-Palma M."/>
            <person name="Shea T."/>
            <person name="Bowers K."/>
            <person name="McGinley-Smith S."/>
            <person name="Mohammad A.W."/>
            <person name="Gnirke A."/>
            <person name="Yurkov A.M."/>
            <person name="Nowrousian M."/>
            <person name="Sun S."/>
            <person name="Cuomo C.A."/>
            <person name="Heitman J."/>
        </authorList>
    </citation>
    <scope>NUCLEOTIDE SEQUENCE [LARGE SCALE GENOMIC DNA]</scope>
    <source>
        <strain evidence="4">CBS 11374</strain>
    </source>
</reference>
<keyword evidence="1" id="KW-0479">Metal-binding</keyword>
<feature type="compositionally biased region" description="Polar residues" evidence="2">
    <location>
        <begin position="1"/>
        <end position="17"/>
    </location>
</feature>
<organism evidence="4 5">
    <name type="scientific">Kwoniella shivajii</name>
    <dbReference type="NCBI Taxonomy" id="564305"/>
    <lineage>
        <taxon>Eukaryota</taxon>
        <taxon>Fungi</taxon>
        <taxon>Dikarya</taxon>
        <taxon>Basidiomycota</taxon>
        <taxon>Agaricomycotina</taxon>
        <taxon>Tremellomycetes</taxon>
        <taxon>Tremellales</taxon>
        <taxon>Cryptococcaceae</taxon>
        <taxon>Kwoniella</taxon>
    </lineage>
</organism>
<dbReference type="PROSITE" id="PS50157">
    <property type="entry name" value="ZINC_FINGER_C2H2_2"/>
    <property type="match status" value="1"/>
</dbReference>
<feature type="region of interest" description="Disordered" evidence="2">
    <location>
        <begin position="370"/>
        <end position="395"/>
    </location>
</feature>
<dbReference type="InterPro" id="IPR036236">
    <property type="entry name" value="Znf_C2H2_sf"/>
</dbReference>
<feature type="region of interest" description="Disordered" evidence="2">
    <location>
        <begin position="1"/>
        <end position="110"/>
    </location>
</feature>
<feature type="compositionally biased region" description="Polar residues" evidence="2">
    <location>
        <begin position="34"/>
        <end position="47"/>
    </location>
</feature>
<dbReference type="RefSeq" id="XP_062794524.1">
    <property type="nucleotide sequence ID" value="XM_062938473.1"/>
</dbReference>
<dbReference type="Pfam" id="PF00096">
    <property type="entry name" value="zf-C2H2"/>
    <property type="match status" value="1"/>
</dbReference>
<evidence type="ECO:0000256" key="2">
    <source>
        <dbReference type="SAM" id="MobiDB-lite"/>
    </source>
</evidence>
<accession>A0ABZ1D8V4</accession>
<name>A0ABZ1D8V4_9TREE</name>
<dbReference type="SMART" id="SM00355">
    <property type="entry name" value="ZnF_C2H2"/>
    <property type="match status" value="2"/>
</dbReference>
<feature type="domain" description="C2H2-type" evidence="3">
    <location>
        <begin position="797"/>
        <end position="822"/>
    </location>
</feature>
<evidence type="ECO:0000256" key="1">
    <source>
        <dbReference type="PROSITE-ProRule" id="PRU00042"/>
    </source>
</evidence>
<dbReference type="PROSITE" id="PS00028">
    <property type="entry name" value="ZINC_FINGER_C2H2_1"/>
    <property type="match status" value="1"/>
</dbReference>
<feature type="region of interest" description="Disordered" evidence="2">
    <location>
        <begin position="196"/>
        <end position="291"/>
    </location>
</feature>
<dbReference type="Gene3D" id="3.30.160.60">
    <property type="entry name" value="Classic Zinc Finger"/>
    <property type="match status" value="1"/>
</dbReference>
<feature type="compositionally biased region" description="Low complexity" evidence="2">
    <location>
        <begin position="243"/>
        <end position="253"/>
    </location>
</feature>
<dbReference type="GeneID" id="87958906"/>
<feature type="compositionally biased region" description="Polar residues" evidence="2">
    <location>
        <begin position="470"/>
        <end position="480"/>
    </location>
</feature>
<evidence type="ECO:0000259" key="3">
    <source>
        <dbReference type="PROSITE" id="PS50157"/>
    </source>
</evidence>
<feature type="compositionally biased region" description="Low complexity" evidence="2">
    <location>
        <begin position="378"/>
        <end position="392"/>
    </location>
</feature>